<sequence>MNEEMMFIACNVPKFLEEQMNKMKDALTGGMNEDNLKGFEYAVDTMLSILRQTIHAAEMDDEILVHSDKIADENELEEFDLHDLLELYGCRVVANLQKKSV</sequence>
<name>A0A8S5TIP7_9CAUD</name>
<organism evidence="1">
    <name type="scientific">Siphoviridae sp. ct7yc1</name>
    <dbReference type="NCBI Taxonomy" id="2827788"/>
    <lineage>
        <taxon>Viruses</taxon>
        <taxon>Duplodnaviria</taxon>
        <taxon>Heunggongvirae</taxon>
        <taxon>Uroviricota</taxon>
        <taxon>Caudoviricetes</taxon>
    </lineage>
</organism>
<accession>A0A8S5TIP7</accession>
<protein>
    <submittedName>
        <fullName evidence="1">Uncharacterized protein</fullName>
    </submittedName>
</protein>
<evidence type="ECO:0000313" key="1">
    <source>
        <dbReference type="EMBL" id="DAF63158.1"/>
    </source>
</evidence>
<dbReference type="EMBL" id="BK032833">
    <property type="protein sequence ID" value="DAF63158.1"/>
    <property type="molecule type" value="Genomic_DNA"/>
</dbReference>
<reference evidence="1" key="1">
    <citation type="journal article" date="2021" name="Proc. Natl. Acad. Sci. U.S.A.">
        <title>A Catalog of Tens of Thousands of Viruses from Human Metagenomes Reveals Hidden Associations with Chronic Diseases.</title>
        <authorList>
            <person name="Tisza M.J."/>
            <person name="Buck C.B."/>
        </authorList>
    </citation>
    <scope>NUCLEOTIDE SEQUENCE</scope>
    <source>
        <strain evidence="1">Ct7yc1</strain>
    </source>
</reference>
<proteinExistence type="predicted"/>